<evidence type="ECO:0000313" key="3">
    <source>
        <dbReference type="Proteomes" id="UP000503015"/>
    </source>
</evidence>
<evidence type="ECO:0000313" key="2">
    <source>
        <dbReference type="EMBL" id="QST87084.1"/>
    </source>
</evidence>
<dbReference type="EMBL" id="MN641876">
    <property type="protein sequence ID" value="QST87084.1"/>
    <property type="molecule type" value="Genomic_DNA"/>
</dbReference>
<reference evidence="2 3" key="1">
    <citation type="submission" date="2019-11" db="EMBL/GenBank/DDBJ databases">
        <authorList>
            <person name="Ndlovu S.S."/>
            <person name="Carulei O."/>
        </authorList>
    </citation>
    <scope>NUCLEOTIDE SEQUENCE [LARGE SCALE GENOMIC DNA]</scope>
    <source>
        <strain evidence="2">RSA_W1_1999</strain>
    </source>
</reference>
<keyword evidence="1" id="KW-0812">Transmembrane</keyword>
<accession>A0A8A1V390</accession>
<organismHost>
    <name type="scientific">Ornithodoros moubata</name>
    <name type="common">Soft tick</name>
    <name type="synonym">Argasid tick</name>
    <dbReference type="NCBI Taxonomy" id="6938"/>
</organismHost>
<organismHost>
    <name type="scientific">Potamochoerus larvatus</name>
    <name type="common">Bushpig</name>
    <dbReference type="NCBI Taxonomy" id="273792"/>
</organismHost>
<name>A0A8A1V390_ASF</name>
<feature type="transmembrane region" description="Helical" evidence="1">
    <location>
        <begin position="5"/>
        <end position="22"/>
    </location>
</feature>
<proteinExistence type="predicted"/>
<sequence length="125" mass="14777">MQIFLFIYFLYQLVWTIVWYWIRTIHIMVLPISFTICTLVIPARNLTRCQISVLNIQWHALIHLVLANSMCTFPAKLAAFHVCAPVSKFFLWRIIRCTKMPSCLCTYSYDLFGQQAKNSQEEDHQ</sequence>
<organismHost>
    <name type="scientific">Ornithodoros</name>
    <name type="common">relapsing fever ticks</name>
    <dbReference type="NCBI Taxonomy" id="6937"/>
</organismHost>
<gene>
    <name evidence="2" type="primary">110_4L</name>
</gene>
<evidence type="ECO:0000256" key="1">
    <source>
        <dbReference type="SAM" id="Phobius"/>
    </source>
</evidence>
<organismHost>
    <name type="scientific">Phacochoerus aethiopicus</name>
    <name type="common">Warthog</name>
    <dbReference type="NCBI Taxonomy" id="85517"/>
</organismHost>
<organismHost>
    <name type="scientific">Phacochoerus africanus</name>
    <name type="common">Warthog</name>
    <dbReference type="NCBI Taxonomy" id="41426"/>
</organismHost>
<keyword evidence="1" id="KW-0472">Membrane</keyword>
<organism evidence="2 3">
    <name type="scientific">African swine fever virus</name>
    <name type="common">ASFV</name>
    <dbReference type="NCBI Taxonomy" id="10497"/>
    <lineage>
        <taxon>Viruses</taxon>
        <taxon>Varidnaviria</taxon>
        <taxon>Bamfordvirae</taxon>
        <taxon>Nucleocytoviricota</taxon>
        <taxon>Pokkesviricetes</taxon>
        <taxon>Asfuvirales</taxon>
        <taxon>Asfarviridae</taxon>
        <taxon>Asfivirus</taxon>
        <taxon>Asfivirus haemorrhagiae</taxon>
    </lineage>
</organism>
<keyword evidence="1" id="KW-1133">Transmembrane helix</keyword>
<feature type="transmembrane region" description="Helical" evidence="1">
    <location>
        <begin position="28"/>
        <end position="47"/>
    </location>
</feature>
<dbReference type="Proteomes" id="UP000503015">
    <property type="component" value="Segment"/>
</dbReference>
<protein>
    <submittedName>
        <fullName evidence="2">p110_4L</fullName>
    </submittedName>
</protein>
<organismHost>
    <name type="scientific">Sus scrofa</name>
    <name type="common">Pig</name>
    <dbReference type="NCBI Taxonomy" id="9823"/>
</organismHost>